<keyword evidence="8 13" id="KW-0378">Hydrolase</keyword>
<evidence type="ECO:0000256" key="9">
    <source>
        <dbReference type="ARBA" id="ARBA00023136"/>
    </source>
</evidence>
<feature type="domain" description="Ppx/GppA phosphatase N-terminal" evidence="11">
    <location>
        <begin position="30"/>
        <end position="312"/>
    </location>
</feature>
<dbReference type="EMBL" id="JACHHX010000017">
    <property type="protein sequence ID" value="MBB5016313.1"/>
    <property type="molecule type" value="Genomic_DNA"/>
</dbReference>
<evidence type="ECO:0000256" key="1">
    <source>
        <dbReference type="ARBA" id="ARBA00001946"/>
    </source>
</evidence>
<dbReference type="Pfam" id="PF02541">
    <property type="entry name" value="Ppx-GppA"/>
    <property type="match status" value="1"/>
</dbReference>
<dbReference type="CDD" id="cd24053">
    <property type="entry name" value="ASKHA_NBD_EcPPX-GppA-like"/>
    <property type="match status" value="1"/>
</dbReference>
<evidence type="ECO:0000256" key="3">
    <source>
        <dbReference type="ARBA" id="ARBA00007125"/>
    </source>
</evidence>
<accession>A0A7W7Y1E0</accession>
<name>A0A7W7Y1E0_9GAMM</name>
<comment type="similarity">
    <text evidence="3">Belongs to the GppA/Ppx family.</text>
</comment>
<dbReference type="InterPro" id="IPR022371">
    <property type="entry name" value="Exopolyphosphatase"/>
</dbReference>
<comment type="subcellular location">
    <subcellularLocation>
        <location evidence="2">Cell membrane</location>
        <topology evidence="2">Peripheral membrane protein</topology>
    </subcellularLocation>
</comment>
<evidence type="ECO:0000256" key="2">
    <source>
        <dbReference type="ARBA" id="ARBA00004202"/>
    </source>
</evidence>
<dbReference type="FunFam" id="3.30.420.150:FF:000001">
    <property type="entry name" value="Guanosine-5'-triphosphate,3'-diphosphate pyrophosphatase"/>
    <property type="match status" value="1"/>
</dbReference>
<dbReference type="Pfam" id="PF21447">
    <property type="entry name" value="Ppx-GppA_III"/>
    <property type="match status" value="1"/>
</dbReference>
<evidence type="ECO:0000256" key="4">
    <source>
        <dbReference type="ARBA" id="ARBA00011738"/>
    </source>
</evidence>
<keyword evidence="7" id="KW-1003">Cell membrane</keyword>
<feature type="domain" description="Ppx/GppA phosphatase C-terminal" evidence="12">
    <location>
        <begin position="320"/>
        <end position="491"/>
    </location>
</feature>
<dbReference type="EC" id="3.6.1.11" evidence="5"/>
<gene>
    <name evidence="13" type="ORF">HNQ58_002226</name>
</gene>
<dbReference type="GO" id="GO:0005886">
    <property type="term" value="C:plasma membrane"/>
    <property type="evidence" value="ECO:0007669"/>
    <property type="project" value="UniProtKB-SubCell"/>
</dbReference>
<dbReference type="Gene3D" id="3.30.420.40">
    <property type="match status" value="1"/>
</dbReference>
<dbReference type="InterPro" id="IPR043129">
    <property type="entry name" value="ATPase_NBD"/>
</dbReference>
<evidence type="ECO:0000259" key="11">
    <source>
        <dbReference type="Pfam" id="PF02541"/>
    </source>
</evidence>
<comment type="subunit">
    <text evidence="4">Homodimer.</text>
</comment>
<dbReference type="Proteomes" id="UP000519004">
    <property type="component" value="Unassembled WGS sequence"/>
</dbReference>
<dbReference type="PANTHER" id="PTHR30005:SF14">
    <property type="entry name" value="EXOPOLYPHOSPHATASE"/>
    <property type="match status" value="1"/>
</dbReference>
<dbReference type="RefSeq" id="WP_183948981.1">
    <property type="nucleotide sequence ID" value="NZ_JACHHX010000017.1"/>
</dbReference>
<dbReference type="GO" id="GO:0004309">
    <property type="term" value="F:exopolyphosphatase activity"/>
    <property type="evidence" value="ECO:0007669"/>
    <property type="project" value="UniProtKB-EC"/>
</dbReference>
<sequence>MPLTPTPATRLTDGELLAAVDLGSNSFHMVVARYVLGQLRIVDRLRETVRLADGLDGHGGLDPVALQRALDCLSRFGQRVRTLPHHRVRAVATNTVRLLRVPQSFLLPAETALGHPIEVVSGREEARLIYLGVAHGQPPSGRRRLVMDIGGGSTEFIIGERFEALERESLQMGCVATTKRFFGNGKLSRKRWKEALTEIAAEFQQFAAAYRARGWEEVIGSSGTIKAIGEIAQAMKLGRGAITAAALAGVRDKLLGFERIEDIRLPGLSDERRPVIAGGLLVLEAAFQELELNRMQVSKTAMREGVLYDMIGRASDADPRDASIRALAERYAVDAAQAERVERTALLLFDQVADHWALGEEERRMLAWAARIHELGLAVAHSQHHVHGAYLIEHSDIAGFSKQEQQVLAALVRCQRRGIPGTVLDALPDRLALGALRSVILLRLAVLLHRSHDTAPLPPMQFVADTREIELRLPKRWLDAHPLTRADLDTEREHLADIGFRLVVKAG</sequence>
<protein>
    <recommendedName>
        <fullName evidence="6">Exopolyphosphatase</fullName>
        <ecNumber evidence="5">3.6.1.11</ecNumber>
    </recommendedName>
</protein>
<dbReference type="Gene3D" id="3.30.420.150">
    <property type="entry name" value="Exopolyphosphatase. Domain 2"/>
    <property type="match status" value="1"/>
</dbReference>
<dbReference type="NCBIfam" id="TIGR03706">
    <property type="entry name" value="exo_poly_only"/>
    <property type="match status" value="1"/>
</dbReference>
<reference evidence="13 14" key="1">
    <citation type="submission" date="2020-08" db="EMBL/GenBank/DDBJ databases">
        <title>Genomic Encyclopedia of Type Strains, Phase IV (KMG-IV): sequencing the most valuable type-strain genomes for metagenomic binning, comparative biology and taxonomic classification.</title>
        <authorList>
            <person name="Goeker M."/>
        </authorList>
    </citation>
    <scope>NUCLEOTIDE SEQUENCE [LARGE SCALE GENOMIC DNA]</scope>
    <source>
        <strain evidence="13 14">DSM 25897</strain>
    </source>
</reference>
<evidence type="ECO:0000256" key="10">
    <source>
        <dbReference type="ARBA" id="ARBA00047607"/>
    </source>
</evidence>
<dbReference type="PANTHER" id="PTHR30005">
    <property type="entry name" value="EXOPOLYPHOSPHATASE"/>
    <property type="match status" value="1"/>
</dbReference>
<comment type="cofactor">
    <cofactor evidence="1">
        <name>Mg(2+)</name>
        <dbReference type="ChEBI" id="CHEBI:18420"/>
    </cofactor>
</comment>
<keyword evidence="14" id="KW-1185">Reference proteome</keyword>
<dbReference type="SUPFAM" id="SSF53067">
    <property type="entry name" value="Actin-like ATPase domain"/>
    <property type="match status" value="2"/>
</dbReference>
<dbReference type="InterPro" id="IPR048950">
    <property type="entry name" value="Ppx_GppA_C"/>
</dbReference>
<evidence type="ECO:0000313" key="13">
    <source>
        <dbReference type="EMBL" id="MBB5016313.1"/>
    </source>
</evidence>
<evidence type="ECO:0000256" key="6">
    <source>
        <dbReference type="ARBA" id="ARBA00020416"/>
    </source>
</evidence>
<proteinExistence type="inferred from homology"/>
<organism evidence="13 14">
    <name type="scientific">Rehaibacterium terrae</name>
    <dbReference type="NCBI Taxonomy" id="1341696"/>
    <lineage>
        <taxon>Bacteria</taxon>
        <taxon>Pseudomonadati</taxon>
        <taxon>Pseudomonadota</taxon>
        <taxon>Gammaproteobacteria</taxon>
        <taxon>Lysobacterales</taxon>
        <taxon>Lysobacteraceae</taxon>
        <taxon>Rehaibacterium</taxon>
    </lineage>
</organism>
<comment type="caution">
    <text evidence="13">The sequence shown here is derived from an EMBL/GenBank/DDBJ whole genome shotgun (WGS) entry which is preliminary data.</text>
</comment>
<dbReference type="GO" id="GO:0006798">
    <property type="term" value="P:polyphosphate catabolic process"/>
    <property type="evidence" value="ECO:0007669"/>
    <property type="project" value="TreeGrafter"/>
</dbReference>
<dbReference type="Gene3D" id="1.10.3210.10">
    <property type="entry name" value="Hypothetical protein af1432"/>
    <property type="match status" value="1"/>
</dbReference>
<evidence type="ECO:0000256" key="8">
    <source>
        <dbReference type="ARBA" id="ARBA00022801"/>
    </source>
</evidence>
<dbReference type="FunFam" id="3.30.420.40:FF:000023">
    <property type="entry name" value="Guanosine-5'-triphosphate,3'-diphosphate pyrophosphatase"/>
    <property type="match status" value="1"/>
</dbReference>
<evidence type="ECO:0000259" key="12">
    <source>
        <dbReference type="Pfam" id="PF21447"/>
    </source>
</evidence>
<comment type="catalytic activity">
    <reaction evidence="10">
        <text>[phosphate](n) + H2O = [phosphate](n-1) + phosphate + H(+)</text>
        <dbReference type="Rhea" id="RHEA:21528"/>
        <dbReference type="Rhea" id="RHEA-COMP:9859"/>
        <dbReference type="Rhea" id="RHEA-COMP:14279"/>
        <dbReference type="ChEBI" id="CHEBI:15377"/>
        <dbReference type="ChEBI" id="CHEBI:15378"/>
        <dbReference type="ChEBI" id="CHEBI:16838"/>
        <dbReference type="ChEBI" id="CHEBI:43474"/>
        <dbReference type="EC" id="3.6.1.11"/>
    </reaction>
</comment>
<dbReference type="InterPro" id="IPR003695">
    <property type="entry name" value="Ppx_GppA_N"/>
</dbReference>
<evidence type="ECO:0000313" key="14">
    <source>
        <dbReference type="Proteomes" id="UP000519004"/>
    </source>
</evidence>
<dbReference type="PIRSF" id="PIRSF001267">
    <property type="entry name" value="Pyrophosphatase_GppA_Ppx"/>
    <property type="match status" value="1"/>
</dbReference>
<dbReference type="InterPro" id="IPR030673">
    <property type="entry name" value="PyroPPase_GppA_Ppx"/>
</dbReference>
<dbReference type="AlphaFoldDB" id="A0A7W7Y1E0"/>
<dbReference type="InterPro" id="IPR050273">
    <property type="entry name" value="GppA/Ppx_hydrolase"/>
</dbReference>
<evidence type="ECO:0000256" key="7">
    <source>
        <dbReference type="ARBA" id="ARBA00022475"/>
    </source>
</evidence>
<dbReference type="SUPFAM" id="SSF109604">
    <property type="entry name" value="HD-domain/PDEase-like"/>
    <property type="match status" value="1"/>
</dbReference>
<keyword evidence="9" id="KW-0472">Membrane</keyword>
<evidence type="ECO:0000256" key="5">
    <source>
        <dbReference type="ARBA" id="ARBA00012451"/>
    </source>
</evidence>